<accession>A0AA88EFH4</accession>
<dbReference type="Proteomes" id="UP001187192">
    <property type="component" value="Unassembled WGS sequence"/>
</dbReference>
<name>A0AA88EFH4_FICCA</name>
<keyword evidence="2" id="KW-1185">Reference proteome</keyword>
<protein>
    <submittedName>
        <fullName evidence="1">Uncharacterized protein</fullName>
    </submittedName>
</protein>
<comment type="caution">
    <text evidence="1">The sequence shown here is derived from an EMBL/GenBank/DDBJ whole genome shotgun (WGS) entry which is preliminary data.</text>
</comment>
<dbReference type="AlphaFoldDB" id="A0AA88EFH4"/>
<evidence type="ECO:0000313" key="2">
    <source>
        <dbReference type="Proteomes" id="UP001187192"/>
    </source>
</evidence>
<proteinExistence type="predicted"/>
<sequence length="65" mass="6945">MGELVGELLGGGNAWLLLLQQSHSISIQIAPQFLSNFAAALLEQSRSISIQIALQLLPNFAADLL</sequence>
<evidence type="ECO:0000313" key="1">
    <source>
        <dbReference type="EMBL" id="GMN73922.1"/>
    </source>
</evidence>
<reference evidence="1" key="1">
    <citation type="submission" date="2023-07" db="EMBL/GenBank/DDBJ databases">
        <title>draft genome sequence of fig (Ficus carica).</title>
        <authorList>
            <person name="Takahashi T."/>
            <person name="Nishimura K."/>
        </authorList>
    </citation>
    <scope>NUCLEOTIDE SEQUENCE</scope>
</reference>
<organism evidence="1 2">
    <name type="scientific">Ficus carica</name>
    <name type="common">Common fig</name>
    <dbReference type="NCBI Taxonomy" id="3494"/>
    <lineage>
        <taxon>Eukaryota</taxon>
        <taxon>Viridiplantae</taxon>
        <taxon>Streptophyta</taxon>
        <taxon>Embryophyta</taxon>
        <taxon>Tracheophyta</taxon>
        <taxon>Spermatophyta</taxon>
        <taxon>Magnoliopsida</taxon>
        <taxon>eudicotyledons</taxon>
        <taxon>Gunneridae</taxon>
        <taxon>Pentapetalae</taxon>
        <taxon>rosids</taxon>
        <taxon>fabids</taxon>
        <taxon>Rosales</taxon>
        <taxon>Moraceae</taxon>
        <taxon>Ficeae</taxon>
        <taxon>Ficus</taxon>
    </lineage>
</organism>
<dbReference type="EMBL" id="BTGU01018512">
    <property type="protein sequence ID" value="GMN73922.1"/>
    <property type="molecule type" value="Genomic_DNA"/>
</dbReference>
<gene>
    <name evidence="1" type="ORF">TIFTF001_055754</name>
</gene>